<dbReference type="InterPro" id="IPR005503">
    <property type="entry name" value="FliL"/>
</dbReference>
<evidence type="ECO:0000256" key="7">
    <source>
        <dbReference type="ARBA" id="ARBA00022779"/>
    </source>
</evidence>
<evidence type="ECO:0000256" key="2">
    <source>
        <dbReference type="ARBA" id="ARBA00004162"/>
    </source>
</evidence>
<keyword evidence="5 10" id="KW-0145">Chemotaxis</keyword>
<evidence type="ECO:0000256" key="3">
    <source>
        <dbReference type="ARBA" id="ARBA00008281"/>
    </source>
</evidence>
<name>A0ABT6U0S2_9GAMM</name>
<evidence type="ECO:0000313" key="13">
    <source>
        <dbReference type="Proteomes" id="UP001156974"/>
    </source>
</evidence>
<sequence length="135" mass="15446">MKKSLLSIYLISMLLVGATTSWSVRAESNVGYFGFEPDIITNYIGQGNKKLGYVRITVDLMLNDMADISVVEHHTPLLRDAIVEILSKEPEENIKSLTGREEIRKRCTEKLKALLKQETGQEIVREVLFTKYLYH</sequence>
<reference evidence="12 13" key="1">
    <citation type="submission" date="2022-02" db="EMBL/GenBank/DDBJ databases">
        <title>Genome analysis of Beneficial Microorganisms for Coral consortium from Pocillopora damicornis.</title>
        <authorList>
            <person name="Rosado P.M."/>
            <person name="Cardoso P.M."/>
            <person name="Rosado J.G."/>
            <person name="Schultz J."/>
            <person name="Rocha U."/>
            <person name="Costa T.K."/>
            <person name="Peixoto R.S."/>
        </authorList>
    </citation>
    <scope>NUCLEOTIDE SEQUENCE [LARGE SCALE GENOMIC DNA]</scope>
    <source>
        <strain evidence="12 13">BMC5</strain>
    </source>
</reference>
<dbReference type="PANTHER" id="PTHR35091:SF5">
    <property type="entry name" value="FLAGELLAR PROTEIN FLIL"/>
    <property type="match status" value="1"/>
</dbReference>
<dbReference type="PANTHER" id="PTHR35091">
    <property type="entry name" value="FLAGELLAR PROTEIN FLIL"/>
    <property type="match status" value="1"/>
</dbReference>
<comment type="function">
    <text evidence="1 10">Controls the rotational direction of flagella during chemotaxis.</text>
</comment>
<dbReference type="Pfam" id="PF03748">
    <property type="entry name" value="FliL"/>
    <property type="match status" value="1"/>
</dbReference>
<evidence type="ECO:0000256" key="4">
    <source>
        <dbReference type="ARBA" id="ARBA00022475"/>
    </source>
</evidence>
<keyword evidence="12" id="KW-0282">Flagellum</keyword>
<evidence type="ECO:0000256" key="8">
    <source>
        <dbReference type="ARBA" id="ARBA00022989"/>
    </source>
</evidence>
<dbReference type="Proteomes" id="UP001156974">
    <property type="component" value="Unassembled WGS sequence"/>
</dbReference>
<keyword evidence="9 10" id="KW-0472">Membrane</keyword>
<gene>
    <name evidence="12" type="primary">fliL</name>
    <name evidence="12" type="ORF">MKZ47_08455</name>
</gene>
<evidence type="ECO:0000256" key="6">
    <source>
        <dbReference type="ARBA" id="ARBA00022692"/>
    </source>
</evidence>
<evidence type="ECO:0000256" key="10">
    <source>
        <dbReference type="RuleBase" id="RU364125"/>
    </source>
</evidence>
<keyword evidence="8" id="KW-1133">Transmembrane helix</keyword>
<keyword evidence="12" id="KW-0969">Cilium</keyword>
<keyword evidence="7 10" id="KW-0283">Flagellar rotation</keyword>
<keyword evidence="10" id="KW-0997">Cell inner membrane</keyword>
<keyword evidence="12" id="KW-0966">Cell projection</keyword>
<evidence type="ECO:0000256" key="9">
    <source>
        <dbReference type="ARBA" id="ARBA00023136"/>
    </source>
</evidence>
<feature type="signal peptide" evidence="11">
    <location>
        <begin position="1"/>
        <end position="26"/>
    </location>
</feature>
<protein>
    <recommendedName>
        <fullName evidence="10">Flagellar protein FliL</fullName>
    </recommendedName>
</protein>
<comment type="caution">
    <text evidence="12">The sequence shown here is derived from an EMBL/GenBank/DDBJ whole genome shotgun (WGS) entry which is preliminary data.</text>
</comment>
<proteinExistence type="inferred from homology"/>
<keyword evidence="11" id="KW-0732">Signal</keyword>
<organism evidence="12 13">
    <name type="scientific">Pseudoalteromonas shioyasakiensis</name>
    <dbReference type="NCBI Taxonomy" id="1190813"/>
    <lineage>
        <taxon>Bacteria</taxon>
        <taxon>Pseudomonadati</taxon>
        <taxon>Pseudomonadota</taxon>
        <taxon>Gammaproteobacteria</taxon>
        <taxon>Alteromonadales</taxon>
        <taxon>Pseudoalteromonadaceae</taxon>
        <taxon>Pseudoalteromonas</taxon>
    </lineage>
</organism>
<accession>A0ABT6U0S2</accession>
<keyword evidence="6" id="KW-0812">Transmembrane</keyword>
<keyword evidence="13" id="KW-1185">Reference proteome</keyword>
<comment type="subcellular location">
    <subcellularLocation>
        <location evidence="10">Cell inner membrane</location>
    </subcellularLocation>
    <subcellularLocation>
        <location evidence="2">Cell membrane</location>
        <topology evidence="2">Single-pass membrane protein</topology>
    </subcellularLocation>
</comment>
<comment type="similarity">
    <text evidence="3 10">Belongs to the FliL family.</text>
</comment>
<feature type="chain" id="PRO_5045254570" description="Flagellar protein FliL" evidence="11">
    <location>
        <begin position="27"/>
        <end position="135"/>
    </location>
</feature>
<evidence type="ECO:0000313" key="12">
    <source>
        <dbReference type="EMBL" id="MDI4669139.1"/>
    </source>
</evidence>
<evidence type="ECO:0000256" key="1">
    <source>
        <dbReference type="ARBA" id="ARBA00002254"/>
    </source>
</evidence>
<dbReference type="EMBL" id="JAKUMG010000003">
    <property type="protein sequence ID" value="MDI4669139.1"/>
    <property type="molecule type" value="Genomic_DNA"/>
</dbReference>
<keyword evidence="4" id="KW-1003">Cell membrane</keyword>
<evidence type="ECO:0000256" key="11">
    <source>
        <dbReference type="SAM" id="SignalP"/>
    </source>
</evidence>
<evidence type="ECO:0000256" key="5">
    <source>
        <dbReference type="ARBA" id="ARBA00022500"/>
    </source>
</evidence>